<evidence type="ECO:0000313" key="4">
    <source>
        <dbReference type="Proteomes" id="UP000004162"/>
    </source>
</evidence>
<accession>Q0YTT0</accession>
<name>Q0YTT0_9CHLB</name>
<dbReference type="Proteomes" id="UP000004162">
    <property type="component" value="Unassembled WGS sequence"/>
</dbReference>
<evidence type="ECO:0000256" key="1">
    <source>
        <dbReference type="ARBA" id="ARBA00023211"/>
    </source>
</evidence>
<dbReference type="GO" id="GO:0009098">
    <property type="term" value="P:L-leucine biosynthetic process"/>
    <property type="evidence" value="ECO:0007669"/>
    <property type="project" value="TreeGrafter"/>
</dbReference>
<dbReference type="PROSITE" id="PS50991">
    <property type="entry name" value="PYR_CT"/>
    <property type="match status" value="1"/>
</dbReference>
<dbReference type="InterPro" id="IPR013785">
    <property type="entry name" value="Aldolase_TIM"/>
</dbReference>
<organism evidence="3 4">
    <name type="scientific">Chlorobium ferrooxidans DSM 13031</name>
    <dbReference type="NCBI Taxonomy" id="377431"/>
    <lineage>
        <taxon>Bacteria</taxon>
        <taxon>Pseudomonadati</taxon>
        <taxon>Chlorobiota</taxon>
        <taxon>Chlorobiia</taxon>
        <taxon>Chlorobiales</taxon>
        <taxon>Chlorobiaceae</taxon>
        <taxon>Chlorobium/Pelodictyon group</taxon>
        <taxon>Chlorobium</taxon>
    </lineage>
</organism>
<dbReference type="SUPFAM" id="SSF51569">
    <property type="entry name" value="Aldolase"/>
    <property type="match status" value="1"/>
</dbReference>
<keyword evidence="3" id="KW-0808">Transferase</keyword>
<gene>
    <name evidence="3" type="ORF">CferDRAFT_1828</name>
</gene>
<dbReference type="OrthoDB" id="9804858at2"/>
<dbReference type="EMBL" id="AASE01000002">
    <property type="protein sequence ID" value="EAT59821.1"/>
    <property type="molecule type" value="Genomic_DNA"/>
</dbReference>
<dbReference type="InterPro" id="IPR035685">
    <property type="entry name" value="DRE_TIM_HOA"/>
</dbReference>
<evidence type="ECO:0000313" key="3">
    <source>
        <dbReference type="EMBL" id="EAT59821.1"/>
    </source>
</evidence>
<evidence type="ECO:0000259" key="2">
    <source>
        <dbReference type="PROSITE" id="PS50991"/>
    </source>
</evidence>
<reference evidence="3 4" key="2">
    <citation type="submission" date="2006-07" db="EMBL/GenBank/DDBJ databases">
        <title>Sequencing of the draft genome and assembly of Chlorobium ferroxidans DSM 13031.</title>
        <authorList>
            <consortium name="US DOE Joint Genome Institute (JGI-PGF)"/>
            <person name="Copeland A."/>
            <person name="Lucas S."/>
            <person name="Lapidus A."/>
            <person name="Barry K."/>
            <person name="Glavina del Rio T."/>
            <person name="Dalin E."/>
            <person name="Tice H."/>
            <person name="Bruce D."/>
            <person name="Pitluck S."/>
            <person name="Richardson P."/>
        </authorList>
    </citation>
    <scope>NUCLEOTIDE SEQUENCE [LARGE SCALE GENOMIC DNA]</scope>
    <source>
        <strain evidence="3 4">DSM 13031</strain>
    </source>
</reference>
<dbReference type="PANTHER" id="PTHR10277:SF9">
    <property type="entry name" value="2-ISOPROPYLMALATE SYNTHASE 1, CHLOROPLASTIC-RELATED"/>
    <property type="match status" value="1"/>
</dbReference>
<feature type="domain" description="Pyruvate carboxyltransferase" evidence="2">
    <location>
        <begin position="8"/>
        <end position="263"/>
    </location>
</feature>
<keyword evidence="4" id="KW-1185">Reference proteome</keyword>
<comment type="caution">
    <text evidence="3">The sequence shown here is derived from an EMBL/GenBank/DDBJ whole genome shotgun (WGS) entry which is preliminary data.</text>
</comment>
<dbReference type="InterPro" id="IPR050073">
    <property type="entry name" value="2-IPM_HCS-like"/>
</dbReference>
<dbReference type="PANTHER" id="PTHR10277">
    <property type="entry name" value="HOMOCITRATE SYNTHASE-RELATED"/>
    <property type="match status" value="1"/>
</dbReference>
<dbReference type="InterPro" id="IPR000891">
    <property type="entry name" value="PYR_CT"/>
</dbReference>
<proteinExistence type="predicted"/>
<dbReference type="NCBIfam" id="NF006049">
    <property type="entry name" value="PRK08195.1"/>
    <property type="match status" value="1"/>
</dbReference>
<dbReference type="Gene3D" id="3.20.20.70">
    <property type="entry name" value="Aldolase class I"/>
    <property type="match status" value="1"/>
</dbReference>
<dbReference type="CDD" id="cd07943">
    <property type="entry name" value="DRE_TIM_HOA"/>
    <property type="match status" value="1"/>
</dbReference>
<sequence length="681" mass="73403">MDSTLHHVDILDTTLRDGSYTIGYQFTADETALIAHGLELSGINYIEVGHGLGLGADRAGKGAQAVTDLVYMRACSNAIRRARFGFFYIPGIGELSDLKLLADEGGAFVRVGVSLDAIDQACHAIREAKRLGLEVWANIMKIYAYSLKESREGSLRFVEAGADGVYVVDSAGGMLPSEVAEYVSEIRKEFTLAGVSARIGFHGHDNLSLSTACSLSAVGAGCDIVDGSLLGIGRSIGNAATEVLAMVLCRAGYETGVNAWNAGDLAEKTIRPFLEQRWRHSSLEQALGFAQIHSGFLPLLEKAALQYQISLRDVVLVLGHDAKRHISEADALSAAAYAKEQSLSRKVGPGDEAGDYTGTIKWSETPSFDIGRYANETRSQSLRMDRPSVIVIAGPWIEDDHNEIKLQEIRLLNYAVVGAIEVSDAADLERVVSEIDGRVDVIFLDKTPRFDSWNICVTRLESREWQSRMLPYGDEIAGLISACHIVAIEAGKRGGNCIALYGEDDRTKMLSALFPYWGISIVDSEQASIIVVAGKTENNNQLFSENITLVYDLVSGAVTGQIARDLLRNGVEVIRLDGRAAIVGEVVGLLDAQNLVDNITGRAAINSVPVVAGGVWGSDGEVVVNSIKNPSEVIGIADGKGRIKSRLSETDSRAMESVKNSIKGNLLAGVMGLKRDQDWLD</sequence>
<keyword evidence="1" id="KW-0464">Manganese</keyword>
<keyword evidence="3" id="KW-0670">Pyruvate</keyword>
<reference evidence="3 4" key="1">
    <citation type="submission" date="2006-07" db="EMBL/GenBank/DDBJ databases">
        <title>Annotation of the draft genome assembly of Chlorobium ferroxidans DSM 13031.</title>
        <authorList>
            <consortium name="US DOE Joint Genome Institute (JGI-ORNL)"/>
            <person name="Larimer F."/>
            <person name="Land M."/>
            <person name="Hauser L."/>
        </authorList>
    </citation>
    <scope>NUCLEOTIDE SEQUENCE [LARGE SCALE GENOMIC DNA]</scope>
    <source>
        <strain evidence="3 4">DSM 13031</strain>
    </source>
</reference>
<dbReference type="RefSeq" id="WP_006365599.1">
    <property type="nucleotide sequence ID" value="NZ_AASE01000002.1"/>
</dbReference>
<dbReference type="Pfam" id="PF00682">
    <property type="entry name" value="HMGL-like"/>
    <property type="match status" value="1"/>
</dbReference>
<dbReference type="GO" id="GO:0003852">
    <property type="term" value="F:2-isopropylmalate synthase activity"/>
    <property type="evidence" value="ECO:0007669"/>
    <property type="project" value="TreeGrafter"/>
</dbReference>
<dbReference type="AlphaFoldDB" id="Q0YTT0"/>
<protein>
    <submittedName>
        <fullName evidence="3">Pyruvate carboxyltransferase</fullName>
    </submittedName>
</protein>